<dbReference type="Gene3D" id="3.60.21.10">
    <property type="match status" value="1"/>
</dbReference>
<feature type="compositionally biased region" description="Polar residues" evidence="1">
    <location>
        <begin position="1"/>
        <end position="10"/>
    </location>
</feature>
<dbReference type="Pfam" id="PF00149">
    <property type="entry name" value="Metallophos"/>
    <property type="match status" value="1"/>
</dbReference>
<accession>A0ABY1QGW6</accession>
<keyword evidence="4" id="KW-1185">Reference proteome</keyword>
<dbReference type="SUPFAM" id="SSF56300">
    <property type="entry name" value="Metallo-dependent phosphatases"/>
    <property type="match status" value="1"/>
</dbReference>
<feature type="domain" description="Calcineurin-like phosphoesterase" evidence="2">
    <location>
        <begin position="52"/>
        <end position="242"/>
    </location>
</feature>
<evidence type="ECO:0000256" key="1">
    <source>
        <dbReference type="SAM" id="MobiDB-lite"/>
    </source>
</evidence>
<dbReference type="RefSeq" id="WP_283434309.1">
    <property type="nucleotide sequence ID" value="NZ_FXUG01000013.1"/>
</dbReference>
<dbReference type="InterPro" id="IPR029052">
    <property type="entry name" value="Metallo-depent_PP-like"/>
</dbReference>
<sequence length="396" mass="43978">MKDSLLNTNGGPDDDNPLFGNLDSGSPASIDSLPDDVVVNMKAETVRCNGLMFIGDPHLEARVPGFRCDDYPQVALRKFAWCLEHARQKQLQPILLGDLFHLPQDNPNWMIAEIIDTISRCYGKALPAIYGNHDVRENIRKPNDSISILFAAGHLRLITPEHPWQGTVDGRSVTVGGTVWGDRLPKSFKPSDVTADDENTSPDLVAWITHHDILIPGYEESGRIRPSVIPGVDMIVNGHIHRRLDHVVKTDDGKSTVWVTAGNITRRARSDASRSHVPAVVCVVPAKRSVSIDDEIVADESIESIDVVSQGGSDWRVCWVRVPHEPFDDVFHDEIQGEDEEQEEFESGFVADLRELTRRKTDTGAGLIDYLDQNLDQFDDAVAAEIRRLADEVTSS</sequence>
<evidence type="ECO:0000313" key="3">
    <source>
        <dbReference type="EMBL" id="SMP70466.1"/>
    </source>
</evidence>
<evidence type="ECO:0000313" key="4">
    <source>
        <dbReference type="Proteomes" id="UP001158067"/>
    </source>
</evidence>
<evidence type="ECO:0000259" key="2">
    <source>
        <dbReference type="Pfam" id="PF00149"/>
    </source>
</evidence>
<dbReference type="Proteomes" id="UP001158067">
    <property type="component" value="Unassembled WGS sequence"/>
</dbReference>
<gene>
    <name evidence="3" type="ORF">SAMN06265222_11353</name>
</gene>
<dbReference type="InterPro" id="IPR004843">
    <property type="entry name" value="Calcineurin-like_PHP"/>
</dbReference>
<dbReference type="EMBL" id="FXUG01000013">
    <property type="protein sequence ID" value="SMP70466.1"/>
    <property type="molecule type" value="Genomic_DNA"/>
</dbReference>
<comment type="caution">
    <text evidence="3">The sequence shown here is derived from an EMBL/GenBank/DDBJ whole genome shotgun (WGS) entry which is preliminary data.</text>
</comment>
<proteinExistence type="predicted"/>
<name>A0ABY1QGW6_9BACT</name>
<reference evidence="3 4" key="1">
    <citation type="submission" date="2017-05" db="EMBL/GenBank/DDBJ databases">
        <authorList>
            <person name="Varghese N."/>
            <person name="Submissions S."/>
        </authorList>
    </citation>
    <scope>NUCLEOTIDE SEQUENCE [LARGE SCALE GENOMIC DNA]</scope>
    <source>
        <strain evidence="3 4">DSM 25457</strain>
    </source>
</reference>
<organism evidence="3 4">
    <name type="scientific">Neorhodopirellula lusitana</name>
    <dbReference type="NCBI Taxonomy" id="445327"/>
    <lineage>
        <taxon>Bacteria</taxon>
        <taxon>Pseudomonadati</taxon>
        <taxon>Planctomycetota</taxon>
        <taxon>Planctomycetia</taxon>
        <taxon>Pirellulales</taxon>
        <taxon>Pirellulaceae</taxon>
        <taxon>Neorhodopirellula</taxon>
    </lineage>
</organism>
<feature type="region of interest" description="Disordered" evidence="1">
    <location>
        <begin position="1"/>
        <end position="25"/>
    </location>
</feature>
<protein>
    <recommendedName>
        <fullName evidence="2">Calcineurin-like phosphoesterase domain-containing protein</fullName>
    </recommendedName>
</protein>